<keyword evidence="3" id="KW-0547">Nucleotide-binding</keyword>
<dbReference type="PANTHER" id="PTHR43311">
    <property type="entry name" value="GLUTAMATE--TRNA LIGASE"/>
    <property type="match status" value="1"/>
</dbReference>
<evidence type="ECO:0000313" key="8">
    <source>
        <dbReference type="EMBL" id="HHI97909.1"/>
    </source>
</evidence>
<dbReference type="Pfam" id="PF19269">
    <property type="entry name" value="Anticodon_2"/>
    <property type="match status" value="1"/>
</dbReference>
<keyword evidence="2" id="KW-0436">Ligase</keyword>
<comment type="similarity">
    <text evidence="1">Belongs to the class-I aminoacyl-tRNA synthetase family. Glutamate--tRNA ligase type 1 subfamily.</text>
</comment>
<dbReference type="EMBL" id="DROK01000256">
    <property type="protein sequence ID" value="HHI97909.1"/>
    <property type="molecule type" value="Genomic_DNA"/>
</dbReference>
<dbReference type="InterPro" id="IPR008925">
    <property type="entry name" value="aa_tRNA-synth_I_cd-bd_sf"/>
</dbReference>
<sequence>MGLPVPEDRRYLEEALETVKPRARTLLEAAEMLRFYLVEEIDYDPEAARKFLTPDIAPVLERLLEELSGVEFKDEPLERLFRGLAEETGLKLKKIAQPVRVALTGKTVSPGLFEIMRILGRERVLRRLRRALEFIRTR</sequence>
<proteinExistence type="inferred from homology"/>
<organism evidence="8">
    <name type="scientific">Thermodesulfatator atlanticus</name>
    <dbReference type="NCBI Taxonomy" id="501497"/>
    <lineage>
        <taxon>Bacteria</taxon>
        <taxon>Pseudomonadati</taxon>
        <taxon>Thermodesulfobacteriota</taxon>
        <taxon>Thermodesulfobacteria</taxon>
        <taxon>Thermodesulfobacteriales</taxon>
        <taxon>Thermodesulfatatoraceae</taxon>
        <taxon>Thermodesulfatator</taxon>
    </lineage>
</organism>
<evidence type="ECO:0000256" key="6">
    <source>
        <dbReference type="ARBA" id="ARBA00023146"/>
    </source>
</evidence>
<dbReference type="GO" id="GO:0005829">
    <property type="term" value="C:cytosol"/>
    <property type="evidence" value="ECO:0007669"/>
    <property type="project" value="TreeGrafter"/>
</dbReference>
<accession>A0A7V5P1I8</accession>
<evidence type="ECO:0000256" key="2">
    <source>
        <dbReference type="ARBA" id="ARBA00022598"/>
    </source>
</evidence>
<dbReference type="PANTHER" id="PTHR43311:SF2">
    <property type="entry name" value="GLUTAMATE--TRNA LIGASE, MITOCHONDRIAL-RELATED"/>
    <property type="match status" value="1"/>
</dbReference>
<dbReference type="InterPro" id="IPR045462">
    <property type="entry name" value="aa-tRNA-synth_I_cd-bd"/>
</dbReference>
<keyword evidence="5" id="KW-0648">Protein biosynthesis</keyword>
<dbReference type="Proteomes" id="UP000886101">
    <property type="component" value="Unassembled WGS sequence"/>
</dbReference>
<gene>
    <name evidence="8" type="ORF">ENJ96_08675</name>
</gene>
<evidence type="ECO:0000256" key="4">
    <source>
        <dbReference type="ARBA" id="ARBA00022840"/>
    </source>
</evidence>
<dbReference type="GO" id="GO:0004818">
    <property type="term" value="F:glutamate-tRNA ligase activity"/>
    <property type="evidence" value="ECO:0007669"/>
    <property type="project" value="TreeGrafter"/>
</dbReference>
<dbReference type="InterPro" id="IPR049940">
    <property type="entry name" value="GluQ/Sye"/>
</dbReference>
<protein>
    <recommendedName>
        <fullName evidence="7">Aminoacyl-tRNA synthetase class I anticodon-binding domain-containing protein</fullName>
    </recommendedName>
</protein>
<dbReference type="GO" id="GO:0005524">
    <property type="term" value="F:ATP binding"/>
    <property type="evidence" value="ECO:0007669"/>
    <property type="project" value="UniProtKB-KW"/>
</dbReference>
<reference evidence="8" key="1">
    <citation type="journal article" date="2020" name="mSystems">
        <title>Genome- and Community-Level Interaction Insights into Carbon Utilization and Element Cycling Functions of Hydrothermarchaeota in Hydrothermal Sediment.</title>
        <authorList>
            <person name="Zhou Z."/>
            <person name="Liu Y."/>
            <person name="Xu W."/>
            <person name="Pan J."/>
            <person name="Luo Z.H."/>
            <person name="Li M."/>
        </authorList>
    </citation>
    <scope>NUCLEOTIDE SEQUENCE [LARGE SCALE GENOMIC DNA]</scope>
    <source>
        <strain evidence="8">HyVt-533</strain>
    </source>
</reference>
<name>A0A7V5P1I8_9BACT</name>
<comment type="caution">
    <text evidence="8">The sequence shown here is derived from an EMBL/GenBank/DDBJ whole genome shotgun (WGS) entry which is preliminary data.</text>
</comment>
<evidence type="ECO:0000256" key="1">
    <source>
        <dbReference type="ARBA" id="ARBA00007894"/>
    </source>
</evidence>
<keyword evidence="6" id="KW-0030">Aminoacyl-tRNA synthetase</keyword>
<evidence type="ECO:0000256" key="3">
    <source>
        <dbReference type="ARBA" id="ARBA00022741"/>
    </source>
</evidence>
<dbReference type="SUPFAM" id="SSF48163">
    <property type="entry name" value="An anticodon-binding domain of class I aminoacyl-tRNA synthetases"/>
    <property type="match status" value="1"/>
</dbReference>
<dbReference type="AlphaFoldDB" id="A0A7V5P1I8"/>
<dbReference type="GO" id="GO:0000049">
    <property type="term" value="F:tRNA binding"/>
    <property type="evidence" value="ECO:0007669"/>
    <property type="project" value="InterPro"/>
</dbReference>
<dbReference type="InterPro" id="IPR020751">
    <property type="entry name" value="aa-tRNA-synth_I_codon-bd_sub2"/>
</dbReference>
<keyword evidence="4" id="KW-0067">ATP-binding</keyword>
<feature type="domain" description="Aminoacyl-tRNA synthetase class I anticodon-binding" evidence="7">
    <location>
        <begin position="7"/>
        <end position="132"/>
    </location>
</feature>
<evidence type="ECO:0000259" key="7">
    <source>
        <dbReference type="Pfam" id="PF19269"/>
    </source>
</evidence>
<dbReference type="Gene3D" id="1.10.10.350">
    <property type="match status" value="1"/>
</dbReference>
<evidence type="ECO:0000256" key="5">
    <source>
        <dbReference type="ARBA" id="ARBA00022917"/>
    </source>
</evidence>
<dbReference type="GO" id="GO:0006424">
    <property type="term" value="P:glutamyl-tRNA aminoacylation"/>
    <property type="evidence" value="ECO:0007669"/>
    <property type="project" value="TreeGrafter"/>
</dbReference>